<evidence type="ECO:0000313" key="1">
    <source>
        <dbReference type="EMBL" id="OOM07232.1"/>
    </source>
</evidence>
<comment type="caution">
    <text evidence="1">The sequence shown here is derived from an EMBL/GenBank/DDBJ whole genome shotgun (WGS) entry which is preliminary data.</text>
</comment>
<name>A0A1S8MSS4_CLOSA</name>
<dbReference type="EMBL" id="LZYZ01000008">
    <property type="protein sequence ID" value="OOM07232.1"/>
    <property type="molecule type" value="Genomic_DNA"/>
</dbReference>
<dbReference type="RefSeq" id="WP_077866793.1">
    <property type="nucleotide sequence ID" value="NZ_LZYZ01000008.1"/>
</dbReference>
<dbReference type="AlphaFoldDB" id="A0A1S8MSS4"/>
<dbReference type="InterPro" id="IPR024269">
    <property type="entry name" value="DUF3791"/>
</dbReference>
<gene>
    <name evidence="1" type="ORF">CLOSAC_37610</name>
</gene>
<accession>A0A1S8MSS4</accession>
<protein>
    <recommendedName>
        <fullName evidence="3">DUF3791 domain-containing protein</fullName>
    </recommendedName>
</protein>
<dbReference type="Proteomes" id="UP000191154">
    <property type="component" value="Unassembled WGS sequence"/>
</dbReference>
<sequence>MNSTENDKNLLIIEAIEGFAFNHNISSINAFNIFKKYDLFKLIRSQYDVLHTQSLEESIEFIEDVVRRKEYVKQ</sequence>
<dbReference type="Pfam" id="PF12668">
    <property type="entry name" value="DUF3791"/>
    <property type="match status" value="1"/>
</dbReference>
<organism evidence="1 2">
    <name type="scientific">Clostridium saccharobutylicum</name>
    <dbReference type="NCBI Taxonomy" id="169679"/>
    <lineage>
        <taxon>Bacteria</taxon>
        <taxon>Bacillati</taxon>
        <taxon>Bacillota</taxon>
        <taxon>Clostridia</taxon>
        <taxon>Eubacteriales</taxon>
        <taxon>Clostridiaceae</taxon>
        <taxon>Clostridium</taxon>
    </lineage>
</organism>
<evidence type="ECO:0008006" key="3">
    <source>
        <dbReference type="Google" id="ProtNLM"/>
    </source>
</evidence>
<evidence type="ECO:0000313" key="2">
    <source>
        <dbReference type="Proteomes" id="UP000191154"/>
    </source>
</evidence>
<proteinExistence type="predicted"/>
<reference evidence="1 2" key="1">
    <citation type="submission" date="2016-05" db="EMBL/GenBank/DDBJ databases">
        <title>Microbial solvent formation.</title>
        <authorList>
            <person name="Poehlein A."/>
            <person name="Montoya Solano J.D."/>
            <person name="Flitsch S."/>
            <person name="Krabben P."/>
            <person name="Duerre P."/>
            <person name="Daniel R."/>
        </authorList>
    </citation>
    <scope>NUCLEOTIDE SEQUENCE [LARGE SCALE GENOMIC DNA]</scope>
    <source>
        <strain evidence="1 2">L1-8</strain>
    </source>
</reference>